<comment type="caution">
    <text evidence="1">The sequence shown here is derived from an EMBL/GenBank/DDBJ whole genome shotgun (WGS) entry which is preliminary data.</text>
</comment>
<dbReference type="NCBIfam" id="NF038353">
    <property type="entry name" value="FxLYD_dom"/>
    <property type="match status" value="1"/>
</dbReference>
<dbReference type="RefSeq" id="WP_095510076.1">
    <property type="nucleotide sequence ID" value="NZ_MQWD01000001.1"/>
</dbReference>
<accession>A0A271IZJ8</accession>
<sequence length="135" mass="13578">MPRPARLVALIVAVAALVALALWAFGRGDEGEAEEQQAAADPVAEMEALNAQVEVSGISLGDGTLSATLTNRSGVMLDRAVARFDLFSGGESVADASVSTFGLGPGNSAEVSTDLPGPVTIDSAAVRETVATPAP</sequence>
<evidence type="ECO:0000313" key="2">
    <source>
        <dbReference type="Proteomes" id="UP000216339"/>
    </source>
</evidence>
<proteinExistence type="predicted"/>
<dbReference type="Proteomes" id="UP000216339">
    <property type="component" value="Unassembled WGS sequence"/>
</dbReference>
<reference evidence="1 2" key="1">
    <citation type="submission" date="2016-11" db="EMBL/GenBank/DDBJ databases">
        <title>Study of marine rhodopsin-containing bacteria.</title>
        <authorList>
            <person name="Yoshizawa S."/>
            <person name="Kumagai Y."/>
            <person name="Kogure K."/>
        </authorList>
    </citation>
    <scope>NUCLEOTIDE SEQUENCE [LARGE SCALE GENOMIC DNA]</scope>
    <source>
        <strain evidence="1 2">SAORIC-28</strain>
    </source>
</reference>
<dbReference type="InterPro" id="IPR047676">
    <property type="entry name" value="FxLYD_dom"/>
</dbReference>
<gene>
    <name evidence="1" type="ORF">BSZ37_08170</name>
</gene>
<keyword evidence="2" id="KW-1185">Reference proteome</keyword>
<dbReference type="EMBL" id="MQWD01000001">
    <property type="protein sequence ID" value="PAP76418.1"/>
    <property type="molecule type" value="Genomic_DNA"/>
</dbReference>
<organism evidence="1 2">
    <name type="scientific">Rubrivirga marina</name>
    <dbReference type="NCBI Taxonomy" id="1196024"/>
    <lineage>
        <taxon>Bacteria</taxon>
        <taxon>Pseudomonadati</taxon>
        <taxon>Rhodothermota</taxon>
        <taxon>Rhodothermia</taxon>
        <taxon>Rhodothermales</taxon>
        <taxon>Rubricoccaceae</taxon>
        <taxon>Rubrivirga</taxon>
    </lineage>
</organism>
<dbReference type="AlphaFoldDB" id="A0A271IZJ8"/>
<name>A0A271IZJ8_9BACT</name>
<evidence type="ECO:0000313" key="1">
    <source>
        <dbReference type="EMBL" id="PAP76418.1"/>
    </source>
</evidence>
<protein>
    <submittedName>
        <fullName evidence="1">Uncharacterized protein</fullName>
    </submittedName>
</protein>